<dbReference type="GO" id="GO:0004595">
    <property type="term" value="F:pantetheine-phosphate adenylyltransferase activity"/>
    <property type="evidence" value="ECO:0007669"/>
    <property type="project" value="UniProtKB-EC"/>
</dbReference>
<evidence type="ECO:0000256" key="12">
    <source>
        <dbReference type="ARBA" id="ARBA00023128"/>
    </source>
</evidence>
<dbReference type="CDD" id="cd02164">
    <property type="entry name" value="PPAT_CoAS"/>
    <property type="match status" value="1"/>
</dbReference>
<dbReference type="NCBIfam" id="TIGR00152">
    <property type="entry name" value="dephospho-CoA kinase"/>
    <property type="match status" value="1"/>
</dbReference>
<evidence type="ECO:0000256" key="16">
    <source>
        <dbReference type="ARBA" id="ARBA00059677"/>
    </source>
</evidence>
<evidence type="ECO:0000256" key="1">
    <source>
        <dbReference type="ARBA" id="ARBA00004305"/>
    </source>
</evidence>
<evidence type="ECO:0000256" key="4">
    <source>
        <dbReference type="ARBA" id="ARBA00012392"/>
    </source>
</evidence>
<keyword evidence="13" id="KW-0511">Multifunctional enzyme</keyword>
<dbReference type="InterPro" id="IPR014729">
    <property type="entry name" value="Rossmann-like_a/b/a_fold"/>
</dbReference>
<dbReference type="CDD" id="cd02022">
    <property type="entry name" value="DPCK"/>
    <property type="match status" value="1"/>
</dbReference>
<dbReference type="FunFam" id="3.40.50.620:FF:000089">
    <property type="entry name" value="Bifunctional coenzyme A synthase"/>
    <property type="match status" value="1"/>
</dbReference>
<evidence type="ECO:0000256" key="14">
    <source>
        <dbReference type="ARBA" id="ARBA00051310"/>
    </source>
</evidence>
<evidence type="ECO:0000256" key="21">
    <source>
        <dbReference type="ARBA" id="ARBA00067394"/>
    </source>
</evidence>
<comment type="pathway">
    <text evidence="17">Cofactor biosynthesis; coenzyme A biosynthesis; CoA from (R)-pantothenate: step 4/5.</text>
</comment>
<evidence type="ECO:0000256" key="5">
    <source>
        <dbReference type="ARBA" id="ARBA00022490"/>
    </source>
</evidence>
<keyword evidence="8" id="KW-0548">Nucleotidyltransferase</keyword>
<dbReference type="HAMAP" id="MF_00376">
    <property type="entry name" value="Dephospho_CoA_kinase"/>
    <property type="match status" value="1"/>
</dbReference>
<evidence type="ECO:0000256" key="8">
    <source>
        <dbReference type="ARBA" id="ARBA00022695"/>
    </source>
</evidence>
<comment type="pathway">
    <text evidence="18">Cofactor biosynthesis; coenzyme A biosynthesis; CoA from (R)-pantothenate: step 5/5.</text>
</comment>
<dbReference type="NCBIfam" id="TIGR00125">
    <property type="entry name" value="cyt_tran_rel"/>
    <property type="match status" value="1"/>
</dbReference>
<dbReference type="InterPro" id="IPR001977">
    <property type="entry name" value="Depp_CoAkinase"/>
</dbReference>
<evidence type="ECO:0000256" key="2">
    <source>
        <dbReference type="ARBA" id="ARBA00004496"/>
    </source>
</evidence>
<accession>U5EW21</accession>
<dbReference type="PANTHER" id="PTHR10695:SF46">
    <property type="entry name" value="BIFUNCTIONAL COENZYME A SYNTHASE-RELATED"/>
    <property type="match status" value="1"/>
</dbReference>
<dbReference type="EMBL" id="GANO01003156">
    <property type="protein sequence ID" value="JAB56715.1"/>
    <property type="molecule type" value="mRNA"/>
</dbReference>
<dbReference type="Gene3D" id="3.40.50.620">
    <property type="entry name" value="HUPs"/>
    <property type="match status" value="1"/>
</dbReference>
<reference evidence="23" key="1">
    <citation type="journal article" date="2014" name="Insect Biochem. Mol. Biol.">
        <title>An insight into the sialome of the frog biting fly, Corethrella appendiculata.</title>
        <authorList>
            <person name="Ribeiro J.M.C."/>
            <person name="Chagas A.C."/>
            <person name="Pham V.M."/>
            <person name="Lounibos L.P."/>
            <person name="Calvo E."/>
        </authorList>
    </citation>
    <scope>NUCLEOTIDE SEQUENCE</scope>
    <source>
        <tissue evidence="23">Salivary glands</tissue>
    </source>
</reference>
<dbReference type="AlphaFoldDB" id="U5EW21"/>
<keyword evidence="10" id="KW-0418">Kinase</keyword>
<feature type="non-terminal residue" evidence="23">
    <location>
        <position position="1"/>
    </location>
</feature>
<keyword evidence="12" id="KW-0496">Mitochondrion</keyword>
<dbReference type="SUPFAM" id="SSF52374">
    <property type="entry name" value="Nucleotidylyl transferase"/>
    <property type="match status" value="1"/>
</dbReference>
<evidence type="ECO:0000256" key="19">
    <source>
        <dbReference type="ARBA" id="ARBA00061673"/>
    </source>
</evidence>
<protein>
    <recommendedName>
        <fullName evidence="21">Bifunctional coenzyme A synthase</fullName>
        <ecNumber evidence="20">2.7.1.24</ecNumber>
        <ecNumber evidence="4">2.7.7.3</ecNumber>
    </recommendedName>
</protein>
<organism evidence="23">
    <name type="scientific">Corethrella appendiculata</name>
    <dbReference type="NCBI Taxonomy" id="1370023"/>
    <lineage>
        <taxon>Eukaryota</taxon>
        <taxon>Metazoa</taxon>
        <taxon>Ecdysozoa</taxon>
        <taxon>Arthropoda</taxon>
        <taxon>Hexapoda</taxon>
        <taxon>Insecta</taxon>
        <taxon>Pterygota</taxon>
        <taxon>Neoptera</taxon>
        <taxon>Endopterygota</taxon>
        <taxon>Diptera</taxon>
        <taxon>Nematocera</taxon>
        <taxon>Culicoidea</taxon>
        <taxon>Chaoboridae</taxon>
        <taxon>Corethrella</taxon>
    </lineage>
</organism>
<name>U5EW21_9DIPT</name>
<dbReference type="InterPro" id="IPR027417">
    <property type="entry name" value="P-loop_NTPase"/>
</dbReference>
<feature type="domain" description="Cytidyltransferase-like" evidence="22">
    <location>
        <begin position="90"/>
        <end position="231"/>
    </location>
</feature>
<evidence type="ECO:0000256" key="10">
    <source>
        <dbReference type="ARBA" id="ARBA00022777"/>
    </source>
</evidence>
<evidence type="ECO:0000256" key="9">
    <source>
        <dbReference type="ARBA" id="ARBA00022741"/>
    </source>
</evidence>
<evidence type="ECO:0000259" key="22">
    <source>
        <dbReference type="Pfam" id="PF01467"/>
    </source>
</evidence>
<dbReference type="FunFam" id="3.40.50.300:FF:000899">
    <property type="entry name" value="Bifunctional coenzyme A synthase"/>
    <property type="match status" value="1"/>
</dbReference>
<evidence type="ECO:0000256" key="7">
    <source>
        <dbReference type="ARBA" id="ARBA00022679"/>
    </source>
</evidence>
<dbReference type="EC" id="2.7.7.3" evidence="4"/>
<dbReference type="GO" id="GO:0015937">
    <property type="term" value="P:coenzyme A biosynthetic process"/>
    <property type="evidence" value="ECO:0007669"/>
    <property type="project" value="InterPro"/>
</dbReference>
<dbReference type="SUPFAM" id="SSF52540">
    <property type="entry name" value="P-loop containing nucleoside triphosphate hydrolases"/>
    <property type="match status" value="1"/>
</dbReference>
<dbReference type="Gene3D" id="3.40.50.300">
    <property type="entry name" value="P-loop containing nucleotide triphosphate hydrolases"/>
    <property type="match status" value="1"/>
</dbReference>
<evidence type="ECO:0000256" key="18">
    <source>
        <dbReference type="ARBA" id="ARBA00060696"/>
    </source>
</evidence>
<comment type="subunit">
    <text evidence="3">Monomer.</text>
</comment>
<dbReference type="GO" id="GO:0005759">
    <property type="term" value="C:mitochondrial matrix"/>
    <property type="evidence" value="ECO:0007669"/>
    <property type="project" value="UniProtKB-SubCell"/>
</dbReference>
<keyword evidence="7" id="KW-0808">Transferase</keyword>
<keyword evidence="6" id="KW-0597">Phosphoprotein</keyword>
<evidence type="ECO:0000256" key="20">
    <source>
        <dbReference type="ARBA" id="ARBA00066359"/>
    </source>
</evidence>
<dbReference type="Pfam" id="PF01467">
    <property type="entry name" value="CTP_transf_like"/>
    <property type="match status" value="1"/>
</dbReference>
<keyword evidence="11" id="KW-0067">ATP-binding</keyword>
<evidence type="ECO:0000313" key="23">
    <source>
        <dbReference type="EMBL" id="JAB56715.1"/>
    </source>
</evidence>
<dbReference type="EC" id="2.7.1.24" evidence="20"/>
<evidence type="ECO:0000256" key="15">
    <source>
        <dbReference type="ARBA" id="ARBA00051912"/>
    </source>
</evidence>
<dbReference type="PANTHER" id="PTHR10695">
    <property type="entry name" value="DEPHOSPHO-COA KINASE-RELATED"/>
    <property type="match status" value="1"/>
</dbReference>
<dbReference type="InterPro" id="IPR004821">
    <property type="entry name" value="Cyt_trans-like"/>
</dbReference>
<evidence type="ECO:0000256" key="11">
    <source>
        <dbReference type="ARBA" id="ARBA00022840"/>
    </source>
</evidence>
<evidence type="ECO:0000256" key="6">
    <source>
        <dbReference type="ARBA" id="ARBA00022553"/>
    </source>
</evidence>
<dbReference type="Pfam" id="PF01121">
    <property type="entry name" value="CoaE"/>
    <property type="match status" value="1"/>
</dbReference>
<dbReference type="GO" id="GO:0005524">
    <property type="term" value="F:ATP binding"/>
    <property type="evidence" value="ECO:0007669"/>
    <property type="project" value="UniProtKB-KW"/>
</dbReference>
<keyword evidence="9" id="KW-0547">Nucleotide-binding</keyword>
<comment type="subcellular location">
    <subcellularLocation>
        <location evidence="2">Cytoplasm</location>
    </subcellularLocation>
    <subcellularLocation>
        <location evidence="1">Mitochondrion matrix</location>
    </subcellularLocation>
</comment>
<evidence type="ECO:0000256" key="3">
    <source>
        <dbReference type="ARBA" id="ARBA00011245"/>
    </source>
</evidence>
<evidence type="ECO:0000256" key="17">
    <source>
        <dbReference type="ARBA" id="ARBA00060565"/>
    </source>
</evidence>
<comment type="similarity">
    <text evidence="19">In the central section; belongs to the eukaryotic CoaD family.</text>
</comment>
<dbReference type="NCBIfam" id="NF001985">
    <property type="entry name" value="PRK00777.1"/>
    <property type="match status" value="1"/>
</dbReference>
<dbReference type="GO" id="GO:0004140">
    <property type="term" value="F:dephospho-CoA kinase activity"/>
    <property type="evidence" value="ECO:0007669"/>
    <property type="project" value="UniProtKB-EC"/>
</dbReference>
<dbReference type="PROSITE" id="PS51219">
    <property type="entry name" value="DPCK"/>
    <property type="match status" value="1"/>
</dbReference>
<sequence>KFITNLYNESLSSSTDVRVLITNLKLFQQENQMKLKNSIDFLFYDTCLPATDIEFYLKVYPDSNIVKLSSVNRSEYNPDNSDYKIYDNVVLGGTFDRLHVGHKILLTEAVLRAKKRLVVGVTAKNMIKSKKLHELILPVDERIEEVREFLQDIDTTLHYEIVPIEDPFGPTATDPDMDLIVVSQETLRGGEKVNEVREKNNLKKLEIFCINLVEFAVDNVEKESKISSSNQRMDLLGQRIRTPSSKLHLKPTPYIIGLVGGIGSGKSIMSKRFQSMGCGVIDCDKLAHQLYEPGEECYESLRKHFGEKIIAVDGRIDRKTLGSIVFGDKRKLQELNNLVWPAILKKAKQKIQELYEKENRRLIILEAAVLIQAGWTNECHEIWSCIVPPEIAVKRIMERDNLSEEDARKRIAAQVDNETLVAHSNVVFSTTWSYDFSQKQAEKAWNQLLKEINCNL</sequence>
<proteinExistence type="evidence at transcript level"/>
<comment type="catalytic activity">
    <reaction evidence="14">
        <text>(R)-4'-phosphopantetheine + ATP + H(+) = 3'-dephospho-CoA + diphosphate</text>
        <dbReference type="Rhea" id="RHEA:19801"/>
        <dbReference type="ChEBI" id="CHEBI:15378"/>
        <dbReference type="ChEBI" id="CHEBI:30616"/>
        <dbReference type="ChEBI" id="CHEBI:33019"/>
        <dbReference type="ChEBI" id="CHEBI:57328"/>
        <dbReference type="ChEBI" id="CHEBI:61723"/>
        <dbReference type="EC" id="2.7.7.3"/>
    </reaction>
    <physiologicalReaction direction="left-to-right" evidence="14">
        <dbReference type="Rhea" id="RHEA:19802"/>
    </physiologicalReaction>
</comment>
<evidence type="ECO:0000256" key="13">
    <source>
        <dbReference type="ARBA" id="ARBA00023268"/>
    </source>
</evidence>
<comment type="function">
    <text evidence="16">Bifunctional enzyme that catalyzes the fourth and fifth sequential steps of CoA biosynthetic pathway. The fourth reaction is catalyzed by the phosphopantetheine adenylyltransferase, coded by the coaD domain; the fifth reaction is catalyzed by the dephospho-CoA kinase, coded by the coaE domain. May act as a point of CoA biosynthesis regulation.</text>
</comment>
<keyword evidence="5" id="KW-0963">Cytoplasm</keyword>
<comment type="catalytic activity">
    <reaction evidence="15">
        <text>3'-dephospho-CoA + ATP = ADP + CoA + H(+)</text>
        <dbReference type="Rhea" id="RHEA:18245"/>
        <dbReference type="ChEBI" id="CHEBI:15378"/>
        <dbReference type="ChEBI" id="CHEBI:30616"/>
        <dbReference type="ChEBI" id="CHEBI:57287"/>
        <dbReference type="ChEBI" id="CHEBI:57328"/>
        <dbReference type="ChEBI" id="CHEBI:456216"/>
        <dbReference type="EC" id="2.7.1.24"/>
    </reaction>
    <physiologicalReaction direction="left-to-right" evidence="15">
        <dbReference type="Rhea" id="RHEA:18246"/>
    </physiologicalReaction>
</comment>